<dbReference type="PANTHER" id="PTHR16024">
    <property type="entry name" value="XK-RELATED PROTEIN"/>
    <property type="match status" value="1"/>
</dbReference>
<dbReference type="GeneID" id="117642832"/>
<evidence type="ECO:0000256" key="5">
    <source>
        <dbReference type="ARBA" id="ARBA00022989"/>
    </source>
</evidence>
<evidence type="ECO:0000256" key="7">
    <source>
        <dbReference type="RuleBase" id="RU910716"/>
    </source>
</evidence>
<dbReference type="Proteomes" id="UP000515158">
    <property type="component" value="Unplaced"/>
</dbReference>
<feature type="transmembrane region" description="Helical" evidence="7">
    <location>
        <begin position="456"/>
        <end position="475"/>
    </location>
</feature>
<evidence type="ECO:0000256" key="4">
    <source>
        <dbReference type="ARBA" id="ARBA00022692"/>
    </source>
</evidence>
<evidence type="ECO:0000256" key="6">
    <source>
        <dbReference type="ARBA" id="ARBA00023136"/>
    </source>
</evidence>
<dbReference type="RefSeq" id="XP_034237299.1">
    <property type="nucleotide sequence ID" value="XM_034381408.1"/>
</dbReference>
<dbReference type="AlphaFoldDB" id="A0A6P8YJU0"/>
<feature type="transmembrane region" description="Helical" evidence="7">
    <location>
        <begin position="107"/>
        <end position="130"/>
    </location>
</feature>
<accession>A0A6P8YJU0</accession>
<keyword evidence="6 7" id="KW-0472">Membrane</keyword>
<evidence type="ECO:0000313" key="12">
    <source>
        <dbReference type="RefSeq" id="XP_034237299.1"/>
    </source>
</evidence>
<dbReference type="GO" id="GO:0070782">
    <property type="term" value="P:phosphatidylserine exposure on apoptotic cell surface"/>
    <property type="evidence" value="ECO:0007669"/>
    <property type="project" value="TreeGrafter"/>
</dbReference>
<proteinExistence type="inferred from homology"/>
<keyword evidence="3" id="KW-1003">Cell membrane</keyword>
<organism evidence="13">
    <name type="scientific">Thrips palmi</name>
    <name type="common">Melon thrips</name>
    <dbReference type="NCBI Taxonomy" id="161013"/>
    <lineage>
        <taxon>Eukaryota</taxon>
        <taxon>Metazoa</taxon>
        <taxon>Ecdysozoa</taxon>
        <taxon>Arthropoda</taxon>
        <taxon>Hexapoda</taxon>
        <taxon>Insecta</taxon>
        <taxon>Pterygota</taxon>
        <taxon>Neoptera</taxon>
        <taxon>Paraneoptera</taxon>
        <taxon>Thysanoptera</taxon>
        <taxon>Terebrantia</taxon>
        <taxon>Thripoidea</taxon>
        <taxon>Thripidae</taxon>
        <taxon>Thrips</taxon>
    </lineage>
</organism>
<feature type="transmembrane region" description="Helical" evidence="7">
    <location>
        <begin position="74"/>
        <end position="95"/>
    </location>
</feature>
<keyword evidence="9" id="KW-1185">Reference proteome</keyword>
<dbReference type="OrthoDB" id="8190653at2759"/>
<evidence type="ECO:0000256" key="1">
    <source>
        <dbReference type="ARBA" id="ARBA00004651"/>
    </source>
</evidence>
<sequence length="605" mass="67927">MGAEEEEDCNGPTGGENSILDKKQLRIFGHPLTTAQQMWIGFFVPSILSTVIFIANIALDITVACQLFREDHPLLGGATLALMYAPSLTCLILTFTRLPKLEKIGDLLTWVTIQCLQSLLFPLGIIYRFATQLFWSVVALTEEDPAREKALCIVAACHQTELFFFLDSFLNAAPQAILQAYILLSPQIVTTDETGWTLAVSIITSVITLSKTAALYQRFESQRAVGRLPQWAQQENEAHTRALINIKQFDPKLLMVLQDPPPNKKTVAVVISPAHEGSQCNDTDEPERTTGQISQLSHDQPATEEEQEEINEAKSTTSAPEPFETSFHGETDKETAASPDNGAKDNPQTQVDDQTVKEEEPEEHDTLLSTEANQSVSGANDSAYLTPITVEGAPLDDRCFWPRIQTPPSSPTADPHMRPRLSINTIRSQNRPAYTSNVALPVRKPRIKGLHEDEPLGIFAAFNAWLMYLLARVLVIAAFAHFYLWPSLGMIFSHYCIMVAYLWFCNPCPSFWAPLIALIFILCPIEVKVRYKYPRVFLIIFFALVLLEDLATVILWYCGAEWESWWYDFAFVFIIGCHGMALLNAALYLFMFKPNAKYVEPTFSF</sequence>
<dbReference type="RefSeq" id="XP_034237300.1">
    <property type="nucleotide sequence ID" value="XM_034381409.1"/>
</dbReference>
<comment type="subcellular location">
    <subcellularLocation>
        <location evidence="1">Cell membrane</location>
        <topology evidence="1">Multi-pass membrane protein</topology>
    </subcellularLocation>
    <subcellularLocation>
        <location evidence="7">Membrane</location>
        <topology evidence="7">Multi-pass membrane protein</topology>
    </subcellularLocation>
</comment>
<protein>
    <recommendedName>
        <fullName evidence="7">XK-related protein</fullName>
    </recommendedName>
</protein>
<dbReference type="RefSeq" id="XP_034237297.1">
    <property type="nucleotide sequence ID" value="XM_034381406.1"/>
</dbReference>
<dbReference type="GO" id="GO:1902742">
    <property type="term" value="P:apoptotic process involved in development"/>
    <property type="evidence" value="ECO:0007669"/>
    <property type="project" value="TreeGrafter"/>
</dbReference>
<dbReference type="PANTHER" id="PTHR16024:SF27">
    <property type="entry name" value="XK-RELATED PROTEIN"/>
    <property type="match status" value="1"/>
</dbReference>
<feature type="transmembrane region" description="Helical" evidence="7">
    <location>
        <begin position="39"/>
        <end position="59"/>
    </location>
</feature>
<dbReference type="InterPro" id="IPR018629">
    <property type="entry name" value="XK-rel"/>
</dbReference>
<gene>
    <name evidence="10 11 12 13" type="primary">LOC117642832</name>
</gene>
<dbReference type="GO" id="GO:0005886">
    <property type="term" value="C:plasma membrane"/>
    <property type="evidence" value="ECO:0007669"/>
    <property type="project" value="UniProtKB-SubCell"/>
</dbReference>
<dbReference type="InterPro" id="IPR050895">
    <property type="entry name" value="XK-related_scramblase"/>
</dbReference>
<dbReference type="RefSeq" id="XP_034237298.1">
    <property type="nucleotide sequence ID" value="XM_034381407.1"/>
</dbReference>
<evidence type="ECO:0000313" key="11">
    <source>
        <dbReference type="RefSeq" id="XP_034237298.1"/>
    </source>
</evidence>
<feature type="compositionally biased region" description="Polar residues" evidence="8">
    <location>
        <begin position="367"/>
        <end position="379"/>
    </location>
</feature>
<reference evidence="10 11" key="1">
    <citation type="submission" date="2025-04" db="UniProtKB">
        <authorList>
            <consortium name="RefSeq"/>
        </authorList>
    </citation>
    <scope>IDENTIFICATION</scope>
    <source>
        <tissue evidence="10 11">Total insect</tissue>
    </source>
</reference>
<keyword evidence="4 7" id="KW-0812">Transmembrane</keyword>
<comment type="similarity">
    <text evidence="2 7">Belongs to the XK family.</text>
</comment>
<dbReference type="Pfam" id="PF09815">
    <property type="entry name" value="XK-related"/>
    <property type="match status" value="1"/>
</dbReference>
<dbReference type="KEGG" id="tpal:117642832"/>
<evidence type="ECO:0000256" key="2">
    <source>
        <dbReference type="ARBA" id="ARBA00008789"/>
    </source>
</evidence>
<evidence type="ECO:0000313" key="9">
    <source>
        <dbReference type="Proteomes" id="UP000515158"/>
    </source>
</evidence>
<feature type="transmembrane region" description="Helical" evidence="7">
    <location>
        <begin position="536"/>
        <end position="557"/>
    </location>
</feature>
<feature type="compositionally biased region" description="Polar residues" evidence="8">
    <location>
        <begin position="289"/>
        <end position="300"/>
    </location>
</feature>
<evidence type="ECO:0000256" key="8">
    <source>
        <dbReference type="SAM" id="MobiDB-lite"/>
    </source>
</evidence>
<evidence type="ECO:0000256" key="3">
    <source>
        <dbReference type="ARBA" id="ARBA00022475"/>
    </source>
</evidence>
<feature type="transmembrane region" description="Helical" evidence="7">
    <location>
        <begin position="510"/>
        <end position="529"/>
    </location>
</feature>
<dbReference type="GO" id="GO:0043652">
    <property type="term" value="P:engulfment of apoptotic cell"/>
    <property type="evidence" value="ECO:0007669"/>
    <property type="project" value="TreeGrafter"/>
</dbReference>
<feature type="transmembrane region" description="Helical" evidence="7">
    <location>
        <begin position="569"/>
        <end position="590"/>
    </location>
</feature>
<name>A0A6P8YJU0_THRPL</name>
<feature type="region of interest" description="Disordered" evidence="8">
    <location>
        <begin position="275"/>
        <end position="379"/>
    </location>
</feature>
<evidence type="ECO:0000313" key="13">
    <source>
        <dbReference type="RefSeq" id="XP_034237300.1"/>
    </source>
</evidence>
<evidence type="ECO:0000313" key="10">
    <source>
        <dbReference type="RefSeq" id="XP_034237297.1"/>
    </source>
</evidence>
<keyword evidence="5 7" id="KW-1133">Transmembrane helix</keyword>